<evidence type="ECO:0000256" key="1">
    <source>
        <dbReference type="ARBA" id="ARBA00004141"/>
    </source>
</evidence>
<keyword evidence="5" id="KW-0547">Nucleotide-binding</keyword>
<feature type="domain" description="ABC transporter" evidence="10">
    <location>
        <begin position="37"/>
        <end position="259"/>
    </location>
</feature>
<keyword evidence="6" id="KW-0067">ATP-binding</keyword>
<dbReference type="PROSITE" id="PS50893">
    <property type="entry name" value="ABC_TRANSPORTER_2"/>
    <property type="match status" value="1"/>
</dbReference>
<feature type="transmembrane region" description="Helical" evidence="9">
    <location>
        <begin position="501"/>
        <end position="523"/>
    </location>
</feature>
<comment type="caution">
    <text evidence="11">The sequence shown here is derived from an EMBL/GenBank/DDBJ whole genome shotgun (WGS) entry which is preliminary data.</text>
</comment>
<dbReference type="Proteomes" id="UP000668214">
    <property type="component" value="Unassembled WGS sequence"/>
</dbReference>
<sequence length="602" mass="68578">MVKLADSVETTSQFSQLFWENLIVTVLTKDDECSRKLWCKLLCRKPVKVLNILKGVSGYAETGNTFAILGPSDAGKTTFLAALAKRLELFSGAIKINGHHVSRETMAAISSYISQFDALPSCALKIGNSCNVLRRKFLGEELLRDLGLYECIDTAIPELSGGERKRLSLAAELVTRPKIFFLDEPTRGLDTFAAMHVVQSLKLIASRGTMVFCTIHQPGMTIYNIFSHVISMADGRSVYFRTLRNATDFFRENYRCPTNYDESEYYVNILSCRADRNIELCRAFSRSPLSKIPAIENQITFTKFNNLYCRKSGWFVQFYWLLWRIFLQNRRTVFDNWIAWFSCVLSIVFVNIFYIGINSLTQEGIQSARGVLYFTISEVILTMAYSVVYELPGELVLYVRESNVYTSGPYYLGTVLALVIIRRTLEKQHVRNIITFFSMGILQIPRTVFKALLFTVALYFALHSEFSLLSFCSYCLCTTAAAICGNAHGTAISSWIEDIDIITSIMLALDLLFLLTAGTFYNLRTLPSYLAYFKYTSIFYYATETISIVHCSGIEDIEVLSEYGYNEENFWWDMIGLLLLTILMNIIAYLGTKRRRTSRSIV</sequence>
<dbReference type="PROSITE" id="PS00211">
    <property type="entry name" value="ABC_TRANSPORTER_1"/>
    <property type="match status" value="1"/>
</dbReference>
<dbReference type="SMART" id="SM00382">
    <property type="entry name" value="AAA"/>
    <property type="match status" value="1"/>
</dbReference>
<dbReference type="InterPro" id="IPR017871">
    <property type="entry name" value="ABC_transporter-like_CS"/>
</dbReference>
<dbReference type="InterPro" id="IPR003593">
    <property type="entry name" value="AAA+_ATPase"/>
</dbReference>
<dbReference type="PANTHER" id="PTHR48041">
    <property type="entry name" value="ABC TRANSPORTER G FAMILY MEMBER 28"/>
    <property type="match status" value="1"/>
</dbReference>
<dbReference type="GO" id="GO:0005524">
    <property type="term" value="F:ATP binding"/>
    <property type="evidence" value="ECO:0007669"/>
    <property type="project" value="UniProtKB-KW"/>
</dbReference>
<dbReference type="GO" id="GO:0016887">
    <property type="term" value="F:ATP hydrolysis activity"/>
    <property type="evidence" value="ECO:0007669"/>
    <property type="project" value="InterPro"/>
</dbReference>
<dbReference type="GO" id="GO:0140359">
    <property type="term" value="F:ABC-type transporter activity"/>
    <property type="evidence" value="ECO:0007669"/>
    <property type="project" value="InterPro"/>
</dbReference>
<dbReference type="Pfam" id="PF00005">
    <property type="entry name" value="ABC_tran"/>
    <property type="match status" value="1"/>
</dbReference>
<reference evidence="11" key="1">
    <citation type="submission" date="2020-02" db="EMBL/GenBank/DDBJ databases">
        <title>Relaxed selection underlies rapid genomic changes in the transitions from sociality to social parasitism in ants.</title>
        <authorList>
            <person name="Bi X."/>
        </authorList>
    </citation>
    <scope>NUCLEOTIDE SEQUENCE</scope>
    <source>
        <strain evidence="11">BGI-DK2014c</strain>
        <tissue evidence="11">Whole body</tissue>
    </source>
</reference>
<evidence type="ECO:0000256" key="4">
    <source>
        <dbReference type="ARBA" id="ARBA00022692"/>
    </source>
</evidence>
<protein>
    <submittedName>
        <fullName evidence="11">WHITE protein</fullName>
    </submittedName>
</protein>
<dbReference type="InterPro" id="IPR027417">
    <property type="entry name" value="P-loop_NTPase"/>
</dbReference>
<feature type="transmembrane region" description="Helical" evidence="9">
    <location>
        <begin position="468"/>
        <end position="489"/>
    </location>
</feature>
<accession>A0A836J8B3</accession>
<keyword evidence="3" id="KW-0813">Transport</keyword>
<dbReference type="PANTHER" id="PTHR48041:SF116">
    <property type="entry name" value="PROTEIN BROWN"/>
    <property type="match status" value="1"/>
</dbReference>
<comment type="similarity">
    <text evidence="2">Belongs to the ABC transporter superfamily. ABCG family. Eye pigment precursor importer (TC 3.A.1.204) subfamily.</text>
</comment>
<dbReference type="InterPro" id="IPR003439">
    <property type="entry name" value="ABC_transporter-like_ATP-bd"/>
</dbReference>
<dbReference type="GO" id="GO:0005886">
    <property type="term" value="C:plasma membrane"/>
    <property type="evidence" value="ECO:0007669"/>
    <property type="project" value="TreeGrafter"/>
</dbReference>
<evidence type="ECO:0000256" key="8">
    <source>
        <dbReference type="ARBA" id="ARBA00023136"/>
    </source>
</evidence>
<gene>
    <name evidence="11" type="primary">W_0</name>
    <name evidence="11" type="ORF">G6Z78_0011939</name>
</gene>
<evidence type="ECO:0000256" key="5">
    <source>
        <dbReference type="ARBA" id="ARBA00022741"/>
    </source>
</evidence>
<feature type="non-terminal residue" evidence="11">
    <location>
        <position position="602"/>
    </location>
</feature>
<comment type="subcellular location">
    <subcellularLocation>
        <location evidence="1">Membrane</location>
        <topology evidence="1">Multi-pass membrane protein</topology>
    </subcellularLocation>
</comment>
<evidence type="ECO:0000256" key="2">
    <source>
        <dbReference type="ARBA" id="ARBA00005814"/>
    </source>
</evidence>
<keyword evidence="7 9" id="KW-1133">Transmembrane helix</keyword>
<dbReference type="Gene3D" id="3.40.50.300">
    <property type="entry name" value="P-loop containing nucleotide triphosphate hydrolases"/>
    <property type="match status" value="1"/>
</dbReference>
<dbReference type="EMBL" id="JAANIA010002843">
    <property type="protein sequence ID" value="KAG5309106.1"/>
    <property type="molecule type" value="Genomic_DNA"/>
</dbReference>
<evidence type="ECO:0000313" key="12">
    <source>
        <dbReference type="Proteomes" id="UP000668214"/>
    </source>
</evidence>
<feature type="transmembrane region" description="Helical" evidence="9">
    <location>
        <begin position="408"/>
        <end position="425"/>
    </location>
</feature>
<feature type="transmembrane region" description="Helical" evidence="9">
    <location>
        <begin position="570"/>
        <end position="590"/>
    </location>
</feature>
<evidence type="ECO:0000256" key="9">
    <source>
        <dbReference type="SAM" id="Phobius"/>
    </source>
</evidence>
<feature type="transmembrane region" description="Helical" evidence="9">
    <location>
        <begin position="437"/>
        <end position="462"/>
    </location>
</feature>
<feature type="transmembrane region" description="Helical" evidence="9">
    <location>
        <begin position="370"/>
        <end position="388"/>
    </location>
</feature>
<feature type="non-terminal residue" evidence="11">
    <location>
        <position position="1"/>
    </location>
</feature>
<keyword evidence="4 9" id="KW-0812">Transmembrane</keyword>
<dbReference type="Pfam" id="PF01061">
    <property type="entry name" value="ABC2_membrane"/>
    <property type="match status" value="1"/>
</dbReference>
<evidence type="ECO:0000259" key="10">
    <source>
        <dbReference type="PROSITE" id="PS50893"/>
    </source>
</evidence>
<evidence type="ECO:0000256" key="3">
    <source>
        <dbReference type="ARBA" id="ARBA00022448"/>
    </source>
</evidence>
<proteinExistence type="inferred from homology"/>
<evidence type="ECO:0000313" key="11">
    <source>
        <dbReference type="EMBL" id="KAG5309106.1"/>
    </source>
</evidence>
<organism evidence="11 12">
    <name type="scientific">Pseudoatta argentina</name>
    <dbReference type="NCBI Taxonomy" id="621737"/>
    <lineage>
        <taxon>Eukaryota</taxon>
        <taxon>Metazoa</taxon>
        <taxon>Ecdysozoa</taxon>
        <taxon>Arthropoda</taxon>
        <taxon>Hexapoda</taxon>
        <taxon>Insecta</taxon>
        <taxon>Pterygota</taxon>
        <taxon>Neoptera</taxon>
        <taxon>Endopterygota</taxon>
        <taxon>Hymenoptera</taxon>
        <taxon>Apocrita</taxon>
        <taxon>Aculeata</taxon>
        <taxon>Formicoidea</taxon>
        <taxon>Formicidae</taxon>
        <taxon>Myrmicinae</taxon>
        <taxon>Pseudoatta</taxon>
    </lineage>
</organism>
<keyword evidence="8 9" id="KW-0472">Membrane</keyword>
<evidence type="ECO:0000256" key="6">
    <source>
        <dbReference type="ARBA" id="ARBA00022840"/>
    </source>
</evidence>
<name>A0A836J8B3_9HYME</name>
<dbReference type="SUPFAM" id="SSF52540">
    <property type="entry name" value="P-loop containing nucleoside triphosphate hydrolases"/>
    <property type="match status" value="1"/>
</dbReference>
<dbReference type="AlphaFoldDB" id="A0A836J8B3"/>
<feature type="transmembrane region" description="Helical" evidence="9">
    <location>
        <begin position="337"/>
        <end position="358"/>
    </location>
</feature>
<evidence type="ECO:0000256" key="7">
    <source>
        <dbReference type="ARBA" id="ARBA00022989"/>
    </source>
</evidence>
<keyword evidence="12" id="KW-1185">Reference proteome</keyword>
<dbReference type="InterPro" id="IPR013525">
    <property type="entry name" value="ABC2_TM"/>
</dbReference>
<dbReference type="InterPro" id="IPR050352">
    <property type="entry name" value="ABCG_transporters"/>
</dbReference>